<evidence type="ECO:0000313" key="3">
    <source>
        <dbReference type="EMBL" id="RLN67841.1"/>
    </source>
</evidence>
<dbReference type="PANTHER" id="PTHR43157">
    <property type="entry name" value="PHOSPHATIDYLINOSITOL-GLYCAN BIOSYNTHESIS CLASS F PROTEIN-RELATED"/>
    <property type="match status" value="1"/>
</dbReference>
<evidence type="ECO:0000256" key="2">
    <source>
        <dbReference type="RuleBase" id="RU000363"/>
    </source>
</evidence>
<accession>A0A3F2S0F6</accession>
<comment type="similarity">
    <text evidence="2">Belongs to the short-chain dehydrogenases/reductases (SDR) family.</text>
</comment>
<reference evidence="5 6" key="1">
    <citation type="submission" date="2018-07" db="EMBL/GenBank/DDBJ databases">
        <title>Genome sequencing of oomycete isolates from Chile give support for New Zealand origin for Phytophthora kernoviae and make available the first Nothophytophthora sp. genome.</title>
        <authorList>
            <person name="Studholme D.J."/>
            <person name="Sanfuentes E."/>
            <person name="Panda P."/>
            <person name="Hill R."/>
            <person name="Sambles C."/>
            <person name="Grant M."/>
            <person name="Williams N.M."/>
            <person name="Mcdougal R.L."/>
        </authorList>
    </citation>
    <scope>NUCLEOTIDE SEQUENCE [LARGE SCALE GENOMIC DNA]</scope>
    <source>
        <strain evidence="3">Chile6</strain>
        <strain evidence="4">Chile7</strain>
    </source>
</reference>
<gene>
    <name evidence="4" type="ORF">BBJ29_006809</name>
    <name evidence="3" type="ORF">BBP00_00001424</name>
</gene>
<evidence type="ECO:0000256" key="1">
    <source>
        <dbReference type="ARBA" id="ARBA00023002"/>
    </source>
</evidence>
<dbReference type="Proteomes" id="UP000277300">
    <property type="component" value="Unassembled WGS sequence"/>
</dbReference>
<keyword evidence="1" id="KW-0560">Oxidoreductase</keyword>
<dbReference type="EMBL" id="MBAD02000147">
    <property type="protein sequence ID" value="RLN71062.1"/>
    <property type="molecule type" value="Genomic_DNA"/>
</dbReference>
<dbReference type="InterPro" id="IPR002347">
    <property type="entry name" value="SDR_fam"/>
</dbReference>
<protein>
    <submittedName>
        <fullName evidence="3">Uncharacterized protein</fullName>
    </submittedName>
</protein>
<dbReference type="InterPro" id="IPR036291">
    <property type="entry name" value="NAD(P)-bd_dom_sf"/>
</dbReference>
<dbReference type="Proteomes" id="UP000284657">
    <property type="component" value="Unassembled WGS sequence"/>
</dbReference>
<dbReference type="Gene3D" id="3.40.50.720">
    <property type="entry name" value="NAD(P)-binding Rossmann-like Domain"/>
    <property type="match status" value="1"/>
</dbReference>
<dbReference type="SUPFAM" id="SSF51735">
    <property type="entry name" value="NAD(P)-binding Rossmann-fold domains"/>
    <property type="match status" value="1"/>
</dbReference>
<dbReference type="PANTHER" id="PTHR43157:SF31">
    <property type="entry name" value="PHOSPHATIDYLINOSITOL-GLYCAN BIOSYNTHESIS CLASS F PROTEIN"/>
    <property type="match status" value="1"/>
</dbReference>
<dbReference type="PRINTS" id="PR00080">
    <property type="entry name" value="SDRFAMILY"/>
</dbReference>
<evidence type="ECO:0000313" key="4">
    <source>
        <dbReference type="EMBL" id="RLN71062.1"/>
    </source>
</evidence>
<name>A0A3F2S0F6_9STRA</name>
<evidence type="ECO:0000313" key="5">
    <source>
        <dbReference type="Proteomes" id="UP000277300"/>
    </source>
</evidence>
<dbReference type="OrthoDB" id="47007at2759"/>
<dbReference type="EMBL" id="MBDO02000019">
    <property type="protein sequence ID" value="RLN67841.1"/>
    <property type="molecule type" value="Genomic_DNA"/>
</dbReference>
<dbReference type="PRINTS" id="PR00081">
    <property type="entry name" value="GDHRDH"/>
</dbReference>
<dbReference type="CDD" id="cd05327">
    <property type="entry name" value="retinol-DH_like_SDR_c_like"/>
    <property type="match status" value="1"/>
</dbReference>
<dbReference type="Pfam" id="PF00106">
    <property type="entry name" value="adh_short"/>
    <property type="match status" value="1"/>
</dbReference>
<dbReference type="NCBIfam" id="NF004846">
    <property type="entry name" value="PRK06197.1"/>
    <property type="match status" value="1"/>
</dbReference>
<comment type="caution">
    <text evidence="3">The sequence shown here is derived from an EMBL/GenBank/DDBJ whole genome shotgun (WGS) entry which is preliminary data.</text>
</comment>
<evidence type="ECO:0000313" key="6">
    <source>
        <dbReference type="Proteomes" id="UP000284657"/>
    </source>
</evidence>
<dbReference type="GO" id="GO:0016491">
    <property type="term" value="F:oxidoreductase activity"/>
    <property type="evidence" value="ECO:0007669"/>
    <property type="project" value="UniProtKB-KW"/>
</dbReference>
<sequence length="367" mass="39489">MGLPRCKAAGSLGVCIPRPVPVPVPHTICLAPQTDTAPNFMGASDSTAGWDASHIPSLTGKVVIVTGANSGIGFITALELARKQAHVVLACRNVERGQQAVNTIKTELGGTIHSAVEFMELDLSDLHNVQNFGETFLTKFERLDILVNNAGVLVPSQTHTAGGLEMQFAVNHLGHFYLTSLLFDLLKRGDEPSRVVTVTSLSHSWAKLNLSKLPRSRPDKRTYSKEYATSKLANLLFTYELDRRITAAGWAGKVLAVAAHPGIASSEIPLKVLAEHFPSWMQSFVVKLFEISHLGQPIGRGALPSLFAATGVPVESGDYFGPDGFLGIRGKGPKKIESSRASHSEEDGSALWALSEDIATCKFEVKK</sequence>
<organism evidence="3 5">
    <name type="scientific">Phytophthora kernoviae</name>
    <dbReference type="NCBI Taxonomy" id="325452"/>
    <lineage>
        <taxon>Eukaryota</taxon>
        <taxon>Sar</taxon>
        <taxon>Stramenopiles</taxon>
        <taxon>Oomycota</taxon>
        <taxon>Peronosporomycetes</taxon>
        <taxon>Peronosporales</taxon>
        <taxon>Peronosporaceae</taxon>
        <taxon>Phytophthora</taxon>
    </lineage>
</organism>
<dbReference type="AlphaFoldDB" id="A0A3F2S0F6"/>
<proteinExistence type="inferred from homology"/>